<gene>
    <name evidence="1" type="ORF">GGR08_000600</name>
</gene>
<keyword evidence="2" id="KW-1185">Reference proteome</keyword>
<name>A0A840E079_9HYPH</name>
<organism evidence="1 2">
    <name type="scientific">Bartonella fuyuanensis</name>
    <dbReference type="NCBI Taxonomy" id="1460968"/>
    <lineage>
        <taxon>Bacteria</taxon>
        <taxon>Pseudomonadati</taxon>
        <taxon>Pseudomonadota</taxon>
        <taxon>Alphaproteobacteria</taxon>
        <taxon>Hyphomicrobiales</taxon>
        <taxon>Bartonellaceae</taxon>
        <taxon>Bartonella</taxon>
    </lineage>
</organism>
<evidence type="ECO:0000313" key="1">
    <source>
        <dbReference type="EMBL" id="MBB4076307.1"/>
    </source>
</evidence>
<dbReference type="AlphaFoldDB" id="A0A840E079"/>
<accession>A0A840E079</accession>
<proteinExistence type="predicted"/>
<dbReference type="EMBL" id="JACIFE010000003">
    <property type="protein sequence ID" value="MBB4076307.1"/>
    <property type="molecule type" value="Genomic_DNA"/>
</dbReference>
<reference evidence="1 2" key="1">
    <citation type="submission" date="2020-08" db="EMBL/GenBank/DDBJ databases">
        <title>Genomic Encyclopedia of Type Strains, Phase IV (KMG-IV): sequencing the most valuable type-strain genomes for metagenomic binning, comparative biology and taxonomic classification.</title>
        <authorList>
            <person name="Goeker M."/>
        </authorList>
    </citation>
    <scope>NUCLEOTIDE SEQUENCE [LARGE SCALE GENOMIC DNA]</scope>
    <source>
        <strain evidence="1 2">DSM 100694</strain>
    </source>
</reference>
<evidence type="ECO:0000313" key="2">
    <source>
        <dbReference type="Proteomes" id="UP000585970"/>
    </source>
</evidence>
<comment type="caution">
    <text evidence="1">The sequence shown here is derived from an EMBL/GenBank/DDBJ whole genome shotgun (WGS) entry which is preliminary data.</text>
</comment>
<protein>
    <submittedName>
        <fullName evidence="1">Uncharacterized protein</fullName>
    </submittedName>
</protein>
<sequence>MGISFAASKGSSGTLLEASSNALKISSVFASNNFGCISSGADISAPFSLDISGVVSTGSSFSLGLKGARLSIRPSPI</sequence>
<dbReference type="Proteomes" id="UP000585970">
    <property type="component" value="Unassembled WGS sequence"/>
</dbReference>